<keyword evidence="1" id="KW-0227">DNA damage</keyword>
<dbReference type="InterPro" id="IPR010285">
    <property type="entry name" value="DNA_helicase_pif1-like_DEAD"/>
</dbReference>
<dbReference type="InterPro" id="IPR051055">
    <property type="entry name" value="PIF1_helicase"/>
</dbReference>
<dbReference type="PANTHER" id="PTHR47642:SF5">
    <property type="entry name" value="ATP-DEPENDENT DNA HELICASE"/>
    <property type="match status" value="1"/>
</dbReference>
<evidence type="ECO:0000256" key="1">
    <source>
        <dbReference type="RuleBase" id="RU363044"/>
    </source>
</evidence>
<dbReference type="Gene3D" id="3.40.50.300">
    <property type="entry name" value="P-loop containing nucleotide triphosphate hydrolases"/>
    <property type="match status" value="1"/>
</dbReference>
<keyword evidence="1" id="KW-0233">DNA recombination</keyword>
<comment type="cofactor">
    <cofactor evidence="1">
        <name>Mg(2+)</name>
        <dbReference type="ChEBI" id="CHEBI:18420"/>
    </cofactor>
</comment>
<comment type="similarity">
    <text evidence="1">Belongs to the helicase family.</text>
</comment>
<feature type="non-terminal residue" evidence="3">
    <location>
        <position position="1"/>
    </location>
</feature>
<name>A0ABY7FR50_MYAAR</name>
<feature type="non-terminal residue" evidence="3">
    <location>
        <position position="238"/>
    </location>
</feature>
<gene>
    <name evidence="3" type="ORF">MAR_038179</name>
</gene>
<dbReference type="EMBL" id="CP111024">
    <property type="protein sequence ID" value="WAR24510.1"/>
    <property type="molecule type" value="Genomic_DNA"/>
</dbReference>
<evidence type="ECO:0000313" key="4">
    <source>
        <dbReference type="Proteomes" id="UP001164746"/>
    </source>
</evidence>
<keyword evidence="1" id="KW-0547">Nucleotide-binding</keyword>
<dbReference type="EC" id="5.6.2.3" evidence="1"/>
<dbReference type="SUPFAM" id="SSF52540">
    <property type="entry name" value="P-loop containing nucleoside triphosphate hydrolases"/>
    <property type="match status" value="1"/>
</dbReference>
<keyword evidence="1" id="KW-0234">DNA repair</keyword>
<feature type="domain" description="DNA helicase Pif1-like DEAD-box helicase" evidence="2">
    <location>
        <begin position="2"/>
        <end position="127"/>
    </location>
</feature>
<comment type="catalytic activity">
    <reaction evidence="1">
        <text>ATP + H2O = ADP + phosphate + H(+)</text>
        <dbReference type="Rhea" id="RHEA:13065"/>
        <dbReference type="ChEBI" id="CHEBI:15377"/>
        <dbReference type="ChEBI" id="CHEBI:15378"/>
        <dbReference type="ChEBI" id="CHEBI:30616"/>
        <dbReference type="ChEBI" id="CHEBI:43474"/>
        <dbReference type="ChEBI" id="CHEBI:456216"/>
        <dbReference type="EC" id="5.6.2.3"/>
    </reaction>
</comment>
<reference evidence="3" key="1">
    <citation type="submission" date="2022-11" db="EMBL/GenBank/DDBJ databases">
        <title>Centuries of genome instability and evolution in soft-shell clam transmissible cancer (bioRxiv).</title>
        <authorList>
            <person name="Hart S.F.M."/>
            <person name="Yonemitsu M.A."/>
            <person name="Giersch R.M."/>
            <person name="Beal B.F."/>
            <person name="Arriagada G."/>
            <person name="Davis B.W."/>
            <person name="Ostrander E.A."/>
            <person name="Goff S.P."/>
            <person name="Metzger M.J."/>
        </authorList>
    </citation>
    <scope>NUCLEOTIDE SEQUENCE</scope>
    <source>
        <strain evidence="3">MELC-2E11</strain>
        <tissue evidence="3">Siphon/mantle</tissue>
    </source>
</reference>
<dbReference type="Pfam" id="PF05970">
    <property type="entry name" value="PIF1"/>
    <property type="match status" value="1"/>
</dbReference>
<evidence type="ECO:0000259" key="2">
    <source>
        <dbReference type="Pfam" id="PF05970"/>
    </source>
</evidence>
<dbReference type="InterPro" id="IPR027417">
    <property type="entry name" value="P-loop_NTPase"/>
</dbReference>
<dbReference type="PANTHER" id="PTHR47642">
    <property type="entry name" value="ATP-DEPENDENT DNA HELICASE"/>
    <property type="match status" value="1"/>
</dbReference>
<keyword evidence="1" id="KW-0378">Hydrolase</keyword>
<organism evidence="3 4">
    <name type="scientific">Mya arenaria</name>
    <name type="common">Soft-shell clam</name>
    <dbReference type="NCBI Taxonomy" id="6604"/>
    <lineage>
        <taxon>Eukaryota</taxon>
        <taxon>Metazoa</taxon>
        <taxon>Spiralia</taxon>
        <taxon>Lophotrochozoa</taxon>
        <taxon>Mollusca</taxon>
        <taxon>Bivalvia</taxon>
        <taxon>Autobranchia</taxon>
        <taxon>Heteroconchia</taxon>
        <taxon>Euheterodonta</taxon>
        <taxon>Imparidentia</taxon>
        <taxon>Neoheterodontei</taxon>
        <taxon>Myida</taxon>
        <taxon>Myoidea</taxon>
        <taxon>Myidae</taxon>
        <taxon>Mya</taxon>
    </lineage>
</organism>
<dbReference type="Proteomes" id="UP001164746">
    <property type="component" value="Chromosome 13"/>
</dbReference>
<evidence type="ECO:0000313" key="3">
    <source>
        <dbReference type="EMBL" id="WAR24510.1"/>
    </source>
</evidence>
<accession>A0ABY7FR50</accession>
<protein>
    <recommendedName>
        <fullName evidence="1">ATP-dependent DNA helicase</fullName>
        <ecNumber evidence="1">5.6.2.3</ecNumber>
    </recommendedName>
</protein>
<keyword evidence="1" id="KW-0347">Helicase</keyword>
<sequence>IEGHNVLIYGQAVSGKTHLVNLIYEQLTEKYKNVAVTATIGIACTLYKQLNARTLHKWVGLGDGRYDKQTLRSVVQSNITFQDVHQRIIKTDLLIIDECSMLSEKLFECLFEVMKMKNGDKPFGGMQSNLFELIPHKVALKDIFMQKDKELAHVINEVSTGFVSASSIDFIKTQKRPLKCKTVDDFNRQHILENAGEQFEFKSSDSGAQKQLDRIMAPKVSWIKVGVPVILLRNISTT</sequence>
<keyword evidence="1" id="KW-0067">ATP-binding</keyword>
<proteinExistence type="inferred from homology"/>
<keyword evidence="4" id="KW-1185">Reference proteome</keyword>